<organism evidence="1 2">
    <name type="scientific">Rubus argutus</name>
    <name type="common">Southern blackberry</name>
    <dbReference type="NCBI Taxonomy" id="59490"/>
    <lineage>
        <taxon>Eukaryota</taxon>
        <taxon>Viridiplantae</taxon>
        <taxon>Streptophyta</taxon>
        <taxon>Embryophyta</taxon>
        <taxon>Tracheophyta</taxon>
        <taxon>Spermatophyta</taxon>
        <taxon>Magnoliopsida</taxon>
        <taxon>eudicotyledons</taxon>
        <taxon>Gunneridae</taxon>
        <taxon>Pentapetalae</taxon>
        <taxon>rosids</taxon>
        <taxon>fabids</taxon>
        <taxon>Rosales</taxon>
        <taxon>Rosaceae</taxon>
        <taxon>Rosoideae</taxon>
        <taxon>Rosoideae incertae sedis</taxon>
        <taxon>Rubus</taxon>
    </lineage>
</organism>
<comment type="caution">
    <text evidence="1">The sequence shown here is derived from an EMBL/GenBank/DDBJ whole genome shotgun (WGS) entry which is preliminary data.</text>
</comment>
<proteinExistence type="predicted"/>
<dbReference type="Proteomes" id="UP001457282">
    <property type="component" value="Unassembled WGS sequence"/>
</dbReference>
<accession>A0AAW1W6P2</accession>
<name>A0AAW1W6P2_RUBAR</name>
<reference evidence="1 2" key="1">
    <citation type="journal article" date="2023" name="G3 (Bethesda)">
        <title>A chromosome-length genome assembly and annotation of blackberry (Rubus argutus, cv. 'Hillquist').</title>
        <authorList>
            <person name="Bruna T."/>
            <person name="Aryal R."/>
            <person name="Dudchenko O."/>
            <person name="Sargent D.J."/>
            <person name="Mead D."/>
            <person name="Buti M."/>
            <person name="Cavallini A."/>
            <person name="Hytonen T."/>
            <person name="Andres J."/>
            <person name="Pham M."/>
            <person name="Weisz D."/>
            <person name="Mascagni F."/>
            <person name="Usai G."/>
            <person name="Natali L."/>
            <person name="Bassil N."/>
            <person name="Fernandez G.E."/>
            <person name="Lomsadze A."/>
            <person name="Armour M."/>
            <person name="Olukolu B."/>
            <person name="Poorten T."/>
            <person name="Britton C."/>
            <person name="Davik J."/>
            <person name="Ashrafi H."/>
            <person name="Aiden E.L."/>
            <person name="Borodovsky M."/>
            <person name="Worthington M."/>
        </authorList>
    </citation>
    <scope>NUCLEOTIDE SEQUENCE [LARGE SCALE GENOMIC DNA]</scope>
    <source>
        <strain evidence="1">PI 553951</strain>
    </source>
</reference>
<dbReference type="AlphaFoldDB" id="A0AAW1W6P2"/>
<gene>
    <name evidence="1" type="ORF">M0R45_028265</name>
</gene>
<sequence length="206" mass="23896">MLWVLSCVGVLYRHAIKVMAEGRETKLTKQITDQYLDRASESDKAYELAIMEADQLAKMVEDVLRLEINDDKHEEDQLENVRKDCSDCSNDVNVANAKGFKKEKLPIEEKRHYCIFYISCITQSSVTPSHLSQVPIHSPMMVGNGGYMPILYHPYNMHELNMFSSRTRGCLIKNSPIQVLKHLFNYPSWDFNLHCKTLEHQIMRKT</sequence>
<protein>
    <submittedName>
        <fullName evidence="1">Uncharacterized protein</fullName>
    </submittedName>
</protein>
<evidence type="ECO:0000313" key="2">
    <source>
        <dbReference type="Proteomes" id="UP001457282"/>
    </source>
</evidence>
<keyword evidence="2" id="KW-1185">Reference proteome</keyword>
<evidence type="ECO:0000313" key="1">
    <source>
        <dbReference type="EMBL" id="KAK9919683.1"/>
    </source>
</evidence>
<dbReference type="EMBL" id="JBEDUW010000006">
    <property type="protein sequence ID" value="KAK9919683.1"/>
    <property type="molecule type" value="Genomic_DNA"/>
</dbReference>